<feature type="transmembrane region" description="Helical" evidence="2">
    <location>
        <begin position="602"/>
        <end position="622"/>
    </location>
</feature>
<organism evidence="3 4">
    <name type="scientific">Cafeteria roenbergensis</name>
    <name type="common">Marine flagellate</name>
    <dbReference type="NCBI Taxonomy" id="33653"/>
    <lineage>
        <taxon>Eukaryota</taxon>
        <taxon>Sar</taxon>
        <taxon>Stramenopiles</taxon>
        <taxon>Bigyra</taxon>
        <taxon>Opalozoa</taxon>
        <taxon>Bicosoecida</taxon>
        <taxon>Cafeteriaceae</taxon>
        <taxon>Cafeteria</taxon>
    </lineage>
</organism>
<evidence type="ECO:0000256" key="1">
    <source>
        <dbReference type="SAM" id="MobiDB-lite"/>
    </source>
</evidence>
<feature type="transmembrane region" description="Helical" evidence="2">
    <location>
        <begin position="678"/>
        <end position="697"/>
    </location>
</feature>
<proteinExistence type="predicted"/>
<feature type="region of interest" description="Disordered" evidence="1">
    <location>
        <begin position="827"/>
        <end position="919"/>
    </location>
</feature>
<name>A0A5A8C1Q4_CAFRO</name>
<feature type="transmembrane region" description="Helical" evidence="2">
    <location>
        <begin position="563"/>
        <end position="582"/>
    </location>
</feature>
<dbReference type="AlphaFoldDB" id="A0A5A8C1Q4"/>
<protein>
    <recommendedName>
        <fullName evidence="5">TRP C-terminal domain-containing protein</fullName>
    </recommendedName>
</protein>
<keyword evidence="2" id="KW-1133">Transmembrane helix</keyword>
<feature type="compositionally biased region" description="Polar residues" evidence="1">
    <location>
        <begin position="849"/>
        <end position="861"/>
    </location>
</feature>
<keyword evidence="2" id="KW-0472">Membrane</keyword>
<evidence type="ECO:0000313" key="3">
    <source>
        <dbReference type="EMBL" id="KAA0146694.1"/>
    </source>
</evidence>
<keyword evidence="4" id="KW-1185">Reference proteome</keyword>
<feature type="region of interest" description="Disordered" evidence="1">
    <location>
        <begin position="516"/>
        <end position="548"/>
    </location>
</feature>
<feature type="transmembrane region" description="Helical" evidence="2">
    <location>
        <begin position="727"/>
        <end position="750"/>
    </location>
</feature>
<dbReference type="EMBL" id="VLTN01000080">
    <property type="protein sequence ID" value="KAA0146694.1"/>
    <property type="molecule type" value="Genomic_DNA"/>
</dbReference>
<feature type="transmembrane region" description="Helical" evidence="2">
    <location>
        <begin position="762"/>
        <end position="785"/>
    </location>
</feature>
<dbReference type="Proteomes" id="UP000323011">
    <property type="component" value="Unassembled WGS sequence"/>
</dbReference>
<feature type="transmembrane region" description="Helical" evidence="2">
    <location>
        <begin position="486"/>
        <end position="507"/>
    </location>
</feature>
<evidence type="ECO:0000313" key="4">
    <source>
        <dbReference type="Proteomes" id="UP000323011"/>
    </source>
</evidence>
<gene>
    <name evidence="3" type="ORF">FNF29_07875</name>
</gene>
<sequence length="953" mass="97008">MLALEYSALGSPIGPWERAQAFFVDTGAFFVTGRRAVATGLRVDAMPGVLVQGGVLSPEPQVSLVDDFGAVVAADSSTVVRMRVLLQDGRSVSEGLEAVGHSAEGGTDVLAARANLGVVSFGHVRVAVGGGIIGTGVRIAFSAEGCDGVGAFGLVSQPLRALAASSHRVGSMSHCTLRDVAGECCSPPAVLDDCGLCSGDGTSAAAACGIRVDLPLLLSQAATTGSSGQALQWPADVLLVIEASLRTVVGYTVTTFRHGVVGAAGTSAGIPITAPPAGSRDWGLLPEPPQLGATVSVVVSLVVPPPQTGWTAQGALSRRQTELRLLEAARNATSSAYGAGSAPARAITVAPDLAHPSAALVPEAFCDLAPFAMTPTDCELLAADPEGFTSNVSLAATNCSTSQENATHDSGARTVLIHGQSPPVVRRTGELMVASTGLIPGLWGVLEPLLRPGASATQAAGAGEPLAIRVLATTLGTPADGLMSQAAVTLAASLALVLAFHGALLLVSSFSSPGEPLGRSTRAARSPSDSLALASRVRRREADESGRGPGGFSGTLSLLQMTATALVGAVVIMFGATSLVALHDIEAPASAAGYDGRRAGGWVAIGTVLVGFSVVIASCALVRQPMACCPGPCSRMWRAHDAVAASPHQVHAYEGRGARVLDPTARAGHEAASGRSWLIARHVDRIVTAGLLIWLAARPGAQAAAIVAKQVLLLTALLALRPTRSPTAWLAELVVVGGRVVLLLLSLAFVSPAEARDLEAEHQIGVAVVVLQILLALLMLALVVVRFPAAARLTAQCSGVARTAAGSAGSVKEPSLRFAAVARGVPSKIRKTSRREASRARSASSQQELSMHSNPMASAPTSPDAAVRAGPSPSTRALFAPLDIGGGADSDDQDLIKQTGSGGRLAEHRDTGPGPADLLDKDAVDAAARAGRMSVKPADNPMLSPRRLKTSQQ</sequence>
<evidence type="ECO:0000256" key="2">
    <source>
        <dbReference type="SAM" id="Phobius"/>
    </source>
</evidence>
<comment type="caution">
    <text evidence="3">The sequence shown here is derived from an EMBL/GenBank/DDBJ whole genome shotgun (WGS) entry which is preliminary data.</text>
</comment>
<accession>A0A5A8C1Q4</accession>
<keyword evidence="2" id="KW-0812">Transmembrane</keyword>
<reference evidence="3 4" key="1">
    <citation type="submission" date="2019-07" db="EMBL/GenBank/DDBJ databases">
        <title>Genomes of Cafeteria roenbergensis.</title>
        <authorList>
            <person name="Fischer M.G."/>
            <person name="Hackl T."/>
            <person name="Roman M."/>
        </authorList>
    </citation>
    <scope>NUCLEOTIDE SEQUENCE [LARGE SCALE GENOMIC DNA]</scope>
    <source>
        <strain evidence="3 4">BVI</strain>
    </source>
</reference>
<evidence type="ECO:0008006" key="5">
    <source>
        <dbReference type="Google" id="ProtNLM"/>
    </source>
</evidence>
<feature type="region of interest" description="Disordered" evidence="1">
    <location>
        <begin position="931"/>
        <end position="953"/>
    </location>
</feature>